<gene>
    <name evidence="2" type="ORF">VP01_1790g1</name>
</gene>
<keyword evidence="1" id="KW-1133">Transmembrane helix</keyword>
<feature type="transmembrane region" description="Helical" evidence="1">
    <location>
        <begin position="173"/>
        <end position="189"/>
    </location>
</feature>
<reference evidence="2 3" key="1">
    <citation type="submission" date="2015-08" db="EMBL/GenBank/DDBJ databases">
        <title>Next Generation Sequencing and Analysis of the Genome of Puccinia sorghi L Schw, the Causal Agent of Maize Common Rust.</title>
        <authorList>
            <person name="Rochi L."/>
            <person name="Burguener G."/>
            <person name="Darino M."/>
            <person name="Turjanski A."/>
            <person name="Kreff E."/>
            <person name="Dieguez M.J."/>
            <person name="Sacco F."/>
        </authorList>
    </citation>
    <scope>NUCLEOTIDE SEQUENCE [LARGE SCALE GENOMIC DNA]</scope>
    <source>
        <strain evidence="2 3">RO10H11247</strain>
    </source>
</reference>
<name>A0A0L6VGD5_9BASI</name>
<evidence type="ECO:0000256" key="1">
    <source>
        <dbReference type="SAM" id="Phobius"/>
    </source>
</evidence>
<dbReference type="EMBL" id="LAVV01006604">
    <property type="protein sequence ID" value="KNZ59170.1"/>
    <property type="molecule type" value="Genomic_DNA"/>
</dbReference>
<evidence type="ECO:0000313" key="3">
    <source>
        <dbReference type="Proteomes" id="UP000037035"/>
    </source>
</evidence>
<feature type="transmembrane region" description="Helical" evidence="1">
    <location>
        <begin position="495"/>
        <end position="519"/>
    </location>
</feature>
<dbReference type="VEuPathDB" id="FungiDB:VP01_1790g1"/>
<protein>
    <submittedName>
        <fullName evidence="2">Uncharacterized protein</fullName>
    </submittedName>
</protein>
<dbReference type="AlphaFoldDB" id="A0A0L6VGD5"/>
<keyword evidence="1" id="KW-0472">Membrane</keyword>
<accession>A0A0L6VGD5</accession>
<evidence type="ECO:0000313" key="2">
    <source>
        <dbReference type="EMBL" id="KNZ59170.1"/>
    </source>
</evidence>
<keyword evidence="1" id="KW-0812">Transmembrane</keyword>
<dbReference type="Proteomes" id="UP000037035">
    <property type="component" value="Unassembled WGS sequence"/>
</dbReference>
<feature type="transmembrane region" description="Helical" evidence="1">
    <location>
        <begin position="196"/>
        <end position="217"/>
    </location>
</feature>
<feature type="transmembrane region" description="Helical" evidence="1">
    <location>
        <begin position="291"/>
        <end position="316"/>
    </location>
</feature>
<organism evidence="2 3">
    <name type="scientific">Puccinia sorghi</name>
    <dbReference type="NCBI Taxonomy" id="27349"/>
    <lineage>
        <taxon>Eukaryota</taxon>
        <taxon>Fungi</taxon>
        <taxon>Dikarya</taxon>
        <taxon>Basidiomycota</taxon>
        <taxon>Pucciniomycotina</taxon>
        <taxon>Pucciniomycetes</taxon>
        <taxon>Pucciniales</taxon>
        <taxon>Pucciniaceae</taxon>
        <taxon>Puccinia</taxon>
    </lineage>
</organism>
<keyword evidence="3" id="KW-1185">Reference proteome</keyword>
<sequence>MRWICPSYECCKFLKRAERVNFFPHGTPIQAKNFFHICQRFGAQTNGKWPKNASLHYTTLLLPLKLQHWYSSPYCNDNLSQHLNLTVIKKHTHHFPCHYLSMRQLEPQYIFSIIDFKLIIWLDGHFRIDFSVSFLHKAHNSILINYISIYHNILIIFIPMLKNLTQPSLSKSLTHSILLLLTFHYPLFFPQAHELTLFLSIVLSSLLFFPSFCWNFHSLTFSSPFSCHSFLLSGQDFFPIQNALYMPPKTWPLLISLDLTASLSTSAPSTESFGPLVRPSLFLHRTMRLSIGYFFIQFFSFLFLLNFLISFFYILVASFRQSITIQNYFISLSCIKVQPEKHSQIHAVTQQNLNCIVDCMYKDSNLKPPIHFEPHTRNKTRTTQSLSNPESSLCLVISQSSSLFILLFSLSLHSLVLEPPLLLPCFFPLSSSSCCLPVAFYNQKLTYFSTQRALINYSKGLELDSILTKTLYLNCLRLNYTHVPSFFSLKQNSRVIICFLLTLVLYCCISSSELLQLVWLNLIMLKTHNHQVFFSKIPQTLSHFNKSMLQSFWKHEPLCQGKKSISPLLDFLPVKLISSSQPFCFCPDITCHSVTMILLYSTPRIYALSLPMSKFNFRSTRQLSTKMFLASLCENTQSIDCRNISFFNDATARKAQFLLLVLSLLDSSGNKKGQSGSNLLIEYAFRVVMQPISHRIKPTLWGVHFGLDTPFPWENISPTIVNILFSQKDWSKRCSHRPPPAKASRVFW</sequence>
<comment type="caution">
    <text evidence="2">The sequence shown here is derived from an EMBL/GenBank/DDBJ whole genome shotgun (WGS) entry which is preliminary data.</text>
</comment>
<proteinExistence type="predicted"/>
<feature type="transmembrane region" description="Helical" evidence="1">
    <location>
        <begin position="143"/>
        <end position="161"/>
    </location>
</feature>